<dbReference type="Pfam" id="PF07690">
    <property type="entry name" value="MFS_1"/>
    <property type="match status" value="2"/>
</dbReference>
<dbReference type="PANTHER" id="PTHR11360:SF287">
    <property type="entry name" value="MFS MONOCARBOXYLATE TRANSPORTER"/>
    <property type="match status" value="1"/>
</dbReference>
<keyword evidence="3" id="KW-0472">Membrane</keyword>
<gene>
    <name evidence="4" type="ORF">N7468_002635</name>
</gene>
<feature type="transmembrane region" description="Helical" evidence="3">
    <location>
        <begin position="131"/>
        <end position="150"/>
    </location>
</feature>
<comment type="caution">
    <text evidence="4">The sequence shown here is derived from an EMBL/GenBank/DDBJ whole genome shotgun (WGS) entry which is preliminary data.</text>
</comment>
<feature type="transmembrane region" description="Helical" evidence="3">
    <location>
        <begin position="432"/>
        <end position="455"/>
    </location>
</feature>
<feature type="transmembrane region" description="Helical" evidence="3">
    <location>
        <begin position="189"/>
        <end position="209"/>
    </location>
</feature>
<evidence type="ECO:0000256" key="3">
    <source>
        <dbReference type="SAM" id="Phobius"/>
    </source>
</evidence>
<keyword evidence="5" id="KW-1185">Reference proteome</keyword>
<keyword evidence="3" id="KW-1133">Transmembrane helix</keyword>
<dbReference type="EMBL" id="JAPQKS010000002">
    <property type="protein sequence ID" value="KAJ5247652.1"/>
    <property type="molecule type" value="Genomic_DNA"/>
</dbReference>
<dbReference type="AlphaFoldDB" id="A0A9W9PKB7"/>
<evidence type="ECO:0008006" key="6">
    <source>
        <dbReference type="Google" id="ProtNLM"/>
    </source>
</evidence>
<dbReference type="OrthoDB" id="2213137at2759"/>
<comment type="similarity">
    <text evidence="2">Belongs to the major facilitator superfamily. Monocarboxylate porter (TC 2.A.1.13) family.</text>
</comment>
<comment type="subcellular location">
    <subcellularLocation>
        <location evidence="1">Membrane</location>
        <topology evidence="1">Multi-pass membrane protein</topology>
    </subcellularLocation>
</comment>
<feature type="transmembrane region" description="Helical" evidence="3">
    <location>
        <begin position="298"/>
        <end position="318"/>
    </location>
</feature>
<proteinExistence type="inferred from homology"/>
<keyword evidence="3" id="KW-0812">Transmembrane</keyword>
<dbReference type="Proteomes" id="UP001150941">
    <property type="component" value="Unassembled WGS sequence"/>
</dbReference>
<evidence type="ECO:0000313" key="4">
    <source>
        <dbReference type="EMBL" id="KAJ5247652.1"/>
    </source>
</evidence>
<feature type="transmembrane region" description="Helical" evidence="3">
    <location>
        <begin position="325"/>
        <end position="348"/>
    </location>
</feature>
<feature type="transmembrane region" description="Helical" evidence="3">
    <location>
        <begin position="156"/>
        <end position="177"/>
    </location>
</feature>
<dbReference type="SUPFAM" id="SSF103473">
    <property type="entry name" value="MFS general substrate transporter"/>
    <property type="match status" value="1"/>
</dbReference>
<accession>A0A9W9PKB7</accession>
<feature type="transmembrane region" description="Helical" evidence="3">
    <location>
        <begin position="260"/>
        <end position="286"/>
    </location>
</feature>
<sequence>MALHVPERTWALPAHSVDLDRYQSNSTSDDESKKESYSIIERYTTSDSIDVPPMDGGFHAWMFLLASAMLEALVWGYAFAFGVFQEYYSATPPFKGSENIAVIGTCAMGLAYMLAPFAIVFMILVPRFARWVSTVGVILMCLSLAISSFATNVTHLMLTQGIGFGVGGCLAYTPSILYMSEWFCKRKGLAFGVVWAGSAISGSVFPITIEWLLNKYGVESTLRVSSVALCLLAAPFLYFHHPRLPPAKTASHERLNFRFLVSKVHLVYQLGNTIEALGFFLPTIYLPMCARSLGASKFLSSFTVTLFNLAAVFSNVLIGFLSDRYHVTICILISTVGTVLSVFFLWGFSTSLPILYVFCAFYGLMADGYSSTWAGITHEIQLANPGSDPAVIFPFMELGRGIGNVASGPLSEALLKAPMLRGKAGGLYGSEYGSLVVCTGATALVGGISVIFRWLKWI</sequence>
<reference evidence="4" key="2">
    <citation type="journal article" date="2023" name="IMA Fungus">
        <title>Comparative genomic study of the Penicillium genus elucidates a diverse pangenome and 15 lateral gene transfer events.</title>
        <authorList>
            <person name="Petersen C."/>
            <person name="Sorensen T."/>
            <person name="Nielsen M.R."/>
            <person name="Sondergaard T.E."/>
            <person name="Sorensen J.L."/>
            <person name="Fitzpatrick D.A."/>
            <person name="Frisvad J.C."/>
            <person name="Nielsen K.L."/>
        </authorList>
    </citation>
    <scope>NUCLEOTIDE SEQUENCE</scope>
    <source>
        <strain evidence="4">IBT 19713</strain>
    </source>
</reference>
<name>A0A9W9PKB7_9EURO</name>
<dbReference type="InterPro" id="IPR036259">
    <property type="entry name" value="MFS_trans_sf"/>
</dbReference>
<evidence type="ECO:0000313" key="5">
    <source>
        <dbReference type="Proteomes" id="UP001150941"/>
    </source>
</evidence>
<organism evidence="4 5">
    <name type="scientific">Penicillium chermesinum</name>
    <dbReference type="NCBI Taxonomy" id="63820"/>
    <lineage>
        <taxon>Eukaryota</taxon>
        <taxon>Fungi</taxon>
        <taxon>Dikarya</taxon>
        <taxon>Ascomycota</taxon>
        <taxon>Pezizomycotina</taxon>
        <taxon>Eurotiomycetes</taxon>
        <taxon>Eurotiomycetidae</taxon>
        <taxon>Eurotiales</taxon>
        <taxon>Aspergillaceae</taxon>
        <taxon>Penicillium</taxon>
    </lineage>
</organism>
<evidence type="ECO:0000256" key="2">
    <source>
        <dbReference type="ARBA" id="ARBA00006727"/>
    </source>
</evidence>
<reference evidence="4" key="1">
    <citation type="submission" date="2022-11" db="EMBL/GenBank/DDBJ databases">
        <authorList>
            <person name="Petersen C."/>
        </authorList>
    </citation>
    <scope>NUCLEOTIDE SEQUENCE</scope>
    <source>
        <strain evidence="4">IBT 19713</strain>
    </source>
</reference>
<dbReference type="PANTHER" id="PTHR11360">
    <property type="entry name" value="MONOCARBOXYLATE TRANSPORTER"/>
    <property type="match status" value="1"/>
</dbReference>
<evidence type="ECO:0000256" key="1">
    <source>
        <dbReference type="ARBA" id="ARBA00004141"/>
    </source>
</evidence>
<dbReference type="GeneID" id="83199235"/>
<dbReference type="InterPro" id="IPR011701">
    <property type="entry name" value="MFS"/>
</dbReference>
<feature type="transmembrane region" description="Helical" evidence="3">
    <location>
        <begin position="60"/>
        <end position="80"/>
    </location>
</feature>
<dbReference type="Gene3D" id="1.20.1250.20">
    <property type="entry name" value="MFS general substrate transporter like domains"/>
    <property type="match status" value="2"/>
</dbReference>
<dbReference type="GO" id="GO:0022857">
    <property type="term" value="F:transmembrane transporter activity"/>
    <property type="evidence" value="ECO:0007669"/>
    <property type="project" value="InterPro"/>
</dbReference>
<dbReference type="InterPro" id="IPR050327">
    <property type="entry name" value="Proton-linked_MCT"/>
</dbReference>
<dbReference type="GO" id="GO:0016020">
    <property type="term" value="C:membrane"/>
    <property type="evidence" value="ECO:0007669"/>
    <property type="project" value="UniProtKB-SubCell"/>
</dbReference>
<feature type="transmembrane region" description="Helical" evidence="3">
    <location>
        <begin position="100"/>
        <end position="124"/>
    </location>
</feature>
<protein>
    <recommendedName>
        <fullName evidence="6">Major facilitator superfamily (MFS) profile domain-containing protein</fullName>
    </recommendedName>
</protein>
<dbReference type="RefSeq" id="XP_058335073.1">
    <property type="nucleotide sequence ID" value="XM_058471932.1"/>
</dbReference>